<dbReference type="InterPro" id="IPR002413">
    <property type="entry name" value="V5_allergen-like"/>
</dbReference>
<evidence type="ECO:0000313" key="5">
    <source>
        <dbReference type="Proteomes" id="UP001652740"/>
    </source>
</evidence>
<dbReference type="PRINTS" id="PR00837">
    <property type="entry name" value="V5TPXLIKE"/>
</dbReference>
<feature type="signal peptide" evidence="3">
    <location>
        <begin position="1"/>
        <end position="17"/>
    </location>
</feature>
<organism evidence="5 6">
    <name type="scientific">Galleria mellonella</name>
    <name type="common">Greater wax moth</name>
    <dbReference type="NCBI Taxonomy" id="7137"/>
    <lineage>
        <taxon>Eukaryota</taxon>
        <taxon>Metazoa</taxon>
        <taxon>Ecdysozoa</taxon>
        <taxon>Arthropoda</taxon>
        <taxon>Hexapoda</taxon>
        <taxon>Insecta</taxon>
        <taxon>Pterygota</taxon>
        <taxon>Neoptera</taxon>
        <taxon>Endopterygota</taxon>
        <taxon>Lepidoptera</taxon>
        <taxon>Glossata</taxon>
        <taxon>Ditrysia</taxon>
        <taxon>Pyraloidea</taxon>
        <taxon>Pyralidae</taxon>
        <taxon>Galleriinae</taxon>
        <taxon>Galleria</taxon>
    </lineage>
</organism>
<evidence type="ECO:0000256" key="2">
    <source>
        <dbReference type="ARBA" id="ARBA00022525"/>
    </source>
</evidence>
<keyword evidence="2" id="KW-0964">Secreted</keyword>
<dbReference type="SUPFAM" id="SSF55797">
    <property type="entry name" value="PR-1-like"/>
    <property type="match status" value="1"/>
</dbReference>
<dbReference type="InterPro" id="IPR001283">
    <property type="entry name" value="CRISP-related"/>
</dbReference>
<dbReference type="PROSITE" id="PS01009">
    <property type="entry name" value="CRISP_1"/>
    <property type="match status" value="1"/>
</dbReference>
<dbReference type="GeneID" id="113515428"/>
<evidence type="ECO:0000259" key="4">
    <source>
        <dbReference type="SMART" id="SM00198"/>
    </source>
</evidence>
<dbReference type="PROSITE" id="PS01010">
    <property type="entry name" value="CRISP_2"/>
    <property type="match status" value="1"/>
</dbReference>
<gene>
    <name evidence="6" type="primary">LOC113515428</name>
</gene>
<dbReference type="Gene3D" id="3.40.33.10">
    <property type="entry name" value="CAP"/>
    <property type="match status" value="1"/>
</dbReference>
<dbReference type="InterPro" id="IPR014044">
    <property type="entry name" value="CAP_dom"/>
</dbReference>
<proteinExistence type="predicted"/>
<dbReference type="PANTHER" id="PTHR10334">
    <property type="entry name" value="CYSTEINE-RICH SECRETORY PROTEIN-RELATED"/>
    <property type="match status" value="1"/>
</dbReference>
<keyword evidence="5" id="KW-1185">Reference proteome</keyword>
<evidence type="ECO:0000256" key="1">
    <source>
        <dbReference type="ARBA" id="ARBA00004613"/>
    </source>
</evidence>
<keyword evidence="3" id="KW-0732">Signal</keyword>
<dbReference type="Proteomes" id="UP001652740">
    <property type="component" value="Unplaced"/>
</dbReference>
<evidence type="ECO:0000256" key="3">
    <source>
        <dbReference type="SAM" id="SignalP"/>
    </source>
</evidence>
<name>A0ABM3MD57_GALME</name>
<dbReference type="InterPro" id="IPR035940">
    <property type="entry name" value="CAP_sf"/>
</dbReference>
<dbReference type="CDD" id="cd05380">
    <property type="entry name" value="CAP_euk"/>
    <property type="match status" value="1"/>
</dbReference>
<sequence>MAIRVVLLLSLLVYAQCKILELTCDHVREFVDGHNSRRLALAKGEVPAQPAASTMNLMVWDDELAAKATKWASQNSFAHNSDKKIGSGRFTTGENIFMFSTTSHAVKLNVESVLNGWFNEYEHYTYGRLLKDKKPDKVQTGHYTQMVWSNSTYLGCGVSLFSKSGWMSYIVVCNYGPAGNIIGSVPYKSGKPSSSLKCAMKDCSSVYGDKCSFKN</sequence>
<reference evidence="6" key="1">
    <citation type="submission" date="2025-08" db="UniProtKB">
        <authorList>
            <consortium name="RefSeq"/>
        </authorList>
    </citation>
    <scope>IDENTIFICATION</scope>
    <source>
        <tissue evidence="6">Whole larvae</tissue>
    </source>
</reference>
<dbReference type="InterPro" id="IPR018244">
    <property type="entry name" value="Allrgn_V5/Tpx1_CS"/>
</dbReference>
<evidence type="ECO:0000313" key="6">
    <source>
        <dbReference type="RefSeq" id="XP_052749346.1"/>
    </source>
</evidence>
<comment type="subcellular location">
    <subcellularLocation>
        <location evidence="1">Secreted</location>
    </subcellularLocation>
</comment>
<dbReference type="PRINTS" id="PR00838">
    <property type="entry name" value="V5ALLERGEN"/>
</dbReference>
<dbReference type="Pfam" id="PF00188">
    <property type="entry name" value="CAP"/>
    <property type="match status" value="1"/>
</dbReference>
<dbReference type="SMART" id="SM00198">
    <property type="entry name" value="SCP"/>
    <property type="match status" value="1"/>
</dbReference>
<accession>A0ABM3MD57</accession>
<feature type="domain" description="SCP" evidence="4">
    <location>
        <begin position="25"/>
        <end position="183"/>
    </location>
</feature>
<feature type="chain" id="PRO_5046411419" evidence="3">
    <location>
        <begin position="18"/>
        <end position="215"/>
    </location>
</feature>
<dbReference type="RefSeq" id="XP_052749346.1">
    <property type="nucleotide sequence ID" value="XM_052893386.1"/>
</dbReference>
<protein>
    <submittedName>
        <fullName evidence="6">Venom allergen 5.02-like</fullName>
    </submittedName>
</protein>